<dbReference type="Pfam" id="PF16379">
    <property type="entry name" value="DUF4989"/>
    <property type="match status" value="1"/>
</dbReference>
<organism evidence="3 4">
    <name type="scientific">Coprobacter tertius</name>
    <dbReference type="NCBI Taxonomy" id="2944915"/>
    <lineage>
        <taxon>Bacteria</taxon>
        <taxon>Pseudomonadati</taxon>
        <taxon>Bacteroidota</taxon>
        <taxon>Bacteroidia</taxon>
        <taxon>Bacteroidales</taxon>
        <taxon>Barnesiellaceae</taxon>
        <taxon>Coprobacter</taxon>
    </lineage>
</organism>
<sequence length="449" mass="50075">MKAHYKLFLPIAIGLFFTFVSCKDDEVLNLTEYPVNQPTITIDNTEGASEKILTAVYKEDGSLELNGPVSRTYTFHFAASPKDATVTFEILNTNIPKENVEISTTKTILPAGSTDATVTVNLKNEDFSFAQADYDSVNYVLGVKASVEGYKIGSKPIESKVVIKKEKYIAACSIVGKNGNKVSFERAYSQGNILDSEPISYTFKMKLDKPARQDVKIKLATTGLDEKFMNDITVTPAEITIPAGKLESEEITWSITNGFLLTTADAETHTLIVTASAESEDPVVSINKKENVLTFNINKVIRNFEYISNKVDDWSELSKSSWSVELGPDVWGSGSTIIDGEGGKKATDIYFKGEVWFIIDMKEAKQVSGFGIDYYENDEAASCPKKVTISTSSDNITWVKQGTADTPRSYNHYFRFFTPLTTRYIKVELSSERYDYYNDVTEIYVYNAQ</sequence>
<accession>A0ABT1MHY0</accession>
<evidence type="ECO:0000313" key="4">
    <source>
        <dbReference type="Proteomes" id="UP001205603"/>
    </source>
</evidence>
<proteinExistence type="predicted"/>
<dbReference type="RefSeq" id="WP_255027510.1">
    <property type="nucleotide sequence ID" value="NZ_JANDHW010000007.1"/>
</dbReference>
<feature type="domain" description="F5/8 type C" evidence="1">
    <location>
        <begin position="352"/>
        <end position="431"/>
    </location>
</feature>
<gene>
    <name evidence="3" type="ORF">NMU02_09060</name>
</gene>
<dbReference type="InterPro" id="IPR000421">
    <property type="entry name" value="FA58C"/>
</dbReference>
<dbReference type="InterPro" id="IPR008979">
    <property type="entry name" value="Galactose-bd-like_sf"/>
</dbReference>
<dbReference type="EMBL" id="JANDHW010000007">
    <property type="protein sequence ID" value="MCP9612240.1"/>
    <property type="molecule type" value="Genomic_DNA"/>
</dbReference>
<dbReference type="SUPFAM" id="SSF49785">
    <property type="entry name" value="Galactose-binding domain-like"/>
    <property type="match status" value="1"/>
</dbReference>
<reference evidence="3 4" key="1">
    <citation type="submission" date="2022-07" db="EMBL/GenBank/DDBJ databases">
        <title>Fecal culturing of patients with breast cancer.</title>
        <authorList>
            <person name="Teng N.M.Y."/>
            <person name="Kiu R."/>
            <person name="Evans R."/>
            <person name="Baker D.J."/>
            <person name="Zenner C."/>
            <person name="Robinson S.D."/>
            <person name="Hall L.J."/>
        </authorList>
    </citation>
    <scope>NUCLEOTIDE SEQUENCE [LARGE SCALE GENOMIC DNA]</scope>
    <source>
        <strain evidence="3 4">LH1063</strain>
    </source>
</reference>
<dbReference type="Proteomes" id="UP001205603">
    <property type="component" value="Unassembled WGS sequence"/>
</dbReference>
<comment type="caution">
    <text evidence="3">The sequence shown here is derived from an EMBL/GenBank/DDBJ whole genome shotgun (WGS) entry which is preliminary data.</text>
</comment>
<evidence type="ECO:0000259" key="2">
    <source>
        <dbReference type="Pfam" id="PF16379"/>
    </source>
</evidence>
<feature type="domain" description="DUF4989" evidence="2">
    <location>
        <begin position="22"/>
        <end position="314"/>
    </location>
</feature>
<evidence type="ECO:0000313" key="3">
    <source>
        <dbReference type="EMBL" id="MCP9612240.1"/>
    </source>
</evidence>
<name>A0ABT1MHY0_9BACT</name>
<dbReference type="PROSITE" id="PS51257">
    <property type="entry name" value="PROKAR_LIPOPROTEIN"/>
    <property type="match status" value="1"/>
</dbReference>
<dbReference type="Gene3D" id="2.60.120.260">
    <property type="entry name" value="Galactose-binding domain-like"/>
    <property type="match status" value="1"/>
</dbReference>
<dbReference type="InterPro" id="IPR032152">
    <property type="entry name" value="DUF4989"/>
</dbReference>
<keyword evidence="4" id="KW-1185">Reference proteome</keyword>
<evidence type="ECO:0000259" key="1">
    <source>
        <dbReference type="Pfam" id="PF00754"/>
    </source>
</evidence>
<dbReference type="Pfam" id="PF00754">
    <property type="entry name" value="F5_F8_type_C"/>
    <property type="match status" value="1"/>
</dbReference>
<protein>
    <submittedName>
        <fullName evidence="3">DUF4989 domain-containing protein</fullName>
    </submittedName>
</protein>